<evidence type="ECO:0000313" key="2">
    <source>
        <dbReference type="EMBL" id="QJI52992.1"/>
    </source>
</evidence>
<evidence type="ECO:0000313" key="3">
    <source>
        <dbReference type="Proteomes" id="UP000671952"/>
    </source>
</evidence>
<sequence>MQKPRLSEADFIREARDLNTDVPAIKAVTKVEAPRGGFQDDGQVSILFERHKFSEYTQGRFDRSHPDLSNPTPGGYGTFSAQHGRLQRAVVLDRNAALMATSWGLFQILGSNYREAGFKSLQEFINAMISGESAQLSAFVDFIKSNPRRWNALKSHDWATFAKLYNGKNYKINQYDVKLADAYREFGGGS</sequence>
<gene>
    <name evidence="2" type="ORF">XccvBFoX4_gp38</name>
</gene>
<accession>A0A858WJ25</accession>
<keyword evidence="3" id="KW-1185">Reference proteome</keyword>
<protein>
    <submittedName>
        <fullName evidence="2">Endolysin</fullName>
    </submittedName>
</protein>
<feature type="domain" description="N-acetylmuramidase" evidence="1">
    <location>
        <begin position="21"/>
        <end position="186"/>
    </location>
</feature>
<proteinExistence type="predicted"/>
<organism evidence="2 3">
    <name type="scientific">Xanthomonas phage FoX4</name>
    <dbReference type="NCBI Taxonomy" id="2723900"/>
    <lineage>
        <taxon>Viruses</taxon>
        <taxon>Duplodnaviria</taxon>
        <taxon>Heunggongvirae</taxon>
        <taxon>Uroviricota</taxon>
        <taxon>Caudoviricetes</taxon>
        <taxon>Foxquatrovirus</taxon>
        <taxon>Foxquatrovirus fox4</taxon>
    </lineage>
</organism>
<dbReference type="InterPro" id="IPR024408">
    <property type="entry name" value="Muramidase"/>
</dbReference>
<name>A0A858WJ25_9CAUD</name>
<evidence type="ECO:0000259" key="1">
    <source>
        <dbReference type="Pfam" id="PF11860"/>
    </source>
</evidence>
<reference evidence="2" key="1">
    <citation type="submission" date="2020-03" db="EMBL/GenBank/DDBJ databases">
        <title>Development of an integrated pest management strategy to control Xanthomonas campestris pv. campestris by using bacteriophages.</title>
        <authorList>
            <person name="Holtappels D."/>
            <person name="Rombouts S."/>
            <person name="Lavigne R."/>
            <person name="Wagemans J."/>
        </authorList>
    </citation>
    <scope>NUCLEOTIDE SEQUENCE</scope>
</reference>
<dbReference type="EMBL" id="MT161385">
    <property type="protein sequence ID" value="QJI52992.1"/>
    <property type="molecule type" value="Genomic_DNA"/>
</dbReference>
<dbReference type="Pfam" id="PF11860">
    <property type="entry name" value="Muramidase"/>
    <property type="match status" value="1"/>
</dbReference>
<dbReference type="Proteomes" id="UP000671952">
    <property type="component" value="Segment"/>
</dbReference>